<proteinExistence type="predicted"/>
<gene>
    <name evidence="2" type="ORF">F2Q69_00028074</name>
</gene>
<evidence type="ECO:0000313" key="2">
    <source>
        <dbReference type="EMBL" id="KAF3585805.1"/>
    </source>
</evidence>
<comment type="caution">
    <text evidence="2">The sequence shown here is derived from an EMBL/GenBank/DDBJ whole genome shotgun (WGS) entry which is preliminary data.</text>
</comment>
<dbReference type="EMBL" id="QGKX02000088">
    <property type="protein sequence ID" value="KAF3585805.1"/>
    <property type="molecule type" value="Genomic_DNA"/>
</dbReference>
<dbReference type="AlphaFoldDB" id="A0A8S9RWS7"/>
<name>A0A8S9RWS7_BRACR</name>
<sequence length="61" mass="6764">MDSKWEGAHQTSRHPQGPCIGNQLHREDDIAVESSMSEGNIKFNGLEVNVLLLNTVDFNLA</sequence>
<feature type="region of interest" description="Disordered" evidence="1">
    <location>
        <begin position="1"/>
        <end position="25"/>
    </location>
</feature>
<accession>A0A8S9RWS7</accession>
<protein>
    <submittedName>
        <fullName evidence="2">Uncharacterized protein</fullName>
    </submittedName>
</protein>
<evidence type="ECO:0000313" key="3">
    <source>
        <dbReference type="Proteomes" id="UP000712600"/>
    </source>
</evidence>
<organism evidence="2 3">
    <name type="scientific">Brassica cretica</name>
    <name type="common">Mustard</name>
    <dbReference type="NCBI Taxonomy" id="69181"/>
    <lineage>
        <taxon>Eukaryota</taxon>
        <taxon>Viridiplantae</taxon>
        <taxon>Streptophyta</taxon>
        <taxon>Embryophyta</taxon>
        <taxon>Tracheophyta</taxon>
        <taxon>Spermatophyta</taxon>
        <taxon>Magnoliopsida</taxon>
        <taxon>eudicotyledons</taxon>
        <taxon>Gunneridae</taxon>
        <taxon>Pentapetalae</taxon>
        <taxon>rosids</taxon>
        <taxon>malvids</taxon>
        <taxon>Brassicales</taxon>
        <taxon>Brassicaceae</taxon>
        <taxon>Brassiceae</taxon>
        <taxon>Brassica</taxon>
    </lineage>
</organism>
<evidence type="ECO:0000256" key="1">
    <source>
        <dbReference type="SAM" id="MobiDB-lite"/>
    </source>
</evidence>
<reference evidence="2" key="1">
    <citation type="submission" date="2019-12" db="EMBL/GenBank/DDBJ databases">
        <title>Genome sequencing and annotation of Brassica cretica.</title>
        <authorList>
            <person name="Studholme D.J."/>
            <person name="Sarris P."/>
        </authorList>
    </citation>
    <scope>NUCLEOTIDE SEQUENCE</scope>
    <source>
        <strain evidence="2">PFS-109/04</strain>
        <tissue evidence="2">Leaf</tissue>
    </source>
</reference>
<dbReference type="Proteomes" id="UP000712600">
    <property type="component" value="Unassembled WGS sequence"/>
</dbReference>